<dbReference type="AlphaFoldDB" id="A0A5J5UHM0"/>
<evidence type="ECO:0000313" key="1">
    <source>
        <dbReference type="EMBL" id="KAB2067215.1"/>
    </source>
</evidence>
<dbReference type="EMBL" id="CM018210">
    <property type="protein sequence ID" value="KAB2067215.1"/>
    <property type="molecule type" value="Genomic_DNA"/>
</dbReference>
<organism evidence="1 2">
    <name type="scientific">Gossypium barbadense</name>
    <name type="common">Sea Island cotton</name>
    <name type="synonym">Hibiscus barbadensis</name>
    <dbReference type="NCBI Taxonomy" id="3634"/>
    <lineage>
        <taxon>Eukaryota</taxon>
        <taxon>Viridiplantae</taxon>
        <taxon>Streptophyta</taxon>
        <taxon>Embryophyta</taxon>
        <taxon>Tracheophyta</taxon>
        <taxon>Spermatophyta</taxon>
        <taxon>Magnoliopsida</taxon>
        <taxon>eudicotyledons</taxon>
        <taxon>Gunneridae</taxon>
        <taxon>Pentapetalae</taxon>
        <taxon>rosids</taxon>
        <taxon>malvids</taxon>
        <taxon>Malvales</taxon>
        <taxon>Malvaceae</taxon>
        <taxon>Malvoideae</taxon>
        <taxon>Gossypium</taxon>
    </lineage>
</organism>
<evidence type="ECO:0000313" key="2">
    <source>
        <dbReference type="Proteomes" id="UP000327439"/>
    </source>
</evidence>
<proteinExistence type="predicted"/>
<sequence length="67" mass="7450">MSGGKLVFGLFNATREANAALDYTRKRKLSDKSNHHQLSKLGGSKSVVVVDKRGDDNAGMHLHFWDH</sequence>
<protein>
    <submittedName>
        <fullName evidence="1">Uncharacterized protein</fullName>
    </submittedName>
</protein>
<dbReference type="Proteomes" id="UP000327439">
    <property type="component" value="Chromosome A09"/>
</dbReference>
<keyword evidence="2" id="KW-1185">Reference proteome</keyword>
<accession>A0A5J5UHM0</accession>
<gene>
    <name evidence="1" type="ORF">ES319_A09G211600v1</name>
</gene>
<name>A0A5J5UHM0_GOSBA</name>
<reference evidence="2" key="1">
    <citation type="journal article" date="2020" name="Nat. Genet.">
        <title>Genomic diversifications of five Gossypium allopolyploid species and their impact on cotton improvement.</title>
        <authorList>
            <person name="Chen Z.J."/>
            <person name="Sreedasyam A."/>
            <person name="Ando A."/>
            <person name="Song Q."/>
            <person name="De Santiago L.M."/>
            <person name="Hulse-Kemp A.M."/>
            <person name="Ding M."/>
            <person name="Ye W."/>
            <person name="Kirkbride R.C."/>
            <person name="Jenkins J."/>
            <person name="Plott C."/>
            <person name="Lovell J."/>
            <person name="Lin Y.M."/>
            <person name="Vaughn R."/>
            <person name="Liu B."/>
            <person name="Simpson S."/>
            <person name="Scheffler B.E."/>
            <person name="Wen L."/>
            <person name="Saski C.A."/>
            <person name="Grover C.E."/>
            <person name="Hu G."/>
            <person name="Conover J.L."/>
            <person name="Carlson J.W."/>
            <person name="Shu S."/>
            <person name="Boston L.B."/>
            <person name="Williams M."/>
            <person name="Peterson D.G."/>
            <person name="McGee K."/>
            <person name="Jones D.C."/>
            <person name="Wendel J.F."/>
            <person name="Stelly D.M."/>
            <person name="Grimwood J."/>
            <person name="Schmutz J."/>
        </authorList>
    </citation>
    <scope>NUCLEOTIDE SEQUENCE [LARGE SCALE GENOMIC DNA]</scope>
    <source>
        <strain evidence="2">cv. 3-79</strain>
    </source>
</reference>